<dbReference type="Proteomes" id="UP001528411">
    <property type="component" value="Unassembled WGS sequence"/>
</dbReference>
<reference evidence="1 2" key="1">
    <citation type="submission" date="2023-01" db="EMBL/GenBank/DDBJ databases">
        <title>Psychrosphaera sp. nov., isolated from marine algae.</title>
        <authorList>
            <person name="Bayburt H."/>
            <person name="Choi B.J."/>
            <person name="Kim J.M."/>
            <person name="Choi D.G."/>
            <person name="Jeon C.O."/>
        </authorList>
    </citation>
    <scope>NUCLEOTIDE SEQUENCE [LARGE SCALE GENOMIC DNA]</scope>
    <source>
        <strain evidence="1 2">G1-22</strain>
    </source>
</reference>
<protein>
    <submittedName>
        <fullName evidence="1">Uncharacterized protein</fullName>
    </submittedName>
</protein>
<dbReference type="EMBL" id="JAQOMS010000002">
    <property type="protein sequence ID" value="MDC2890482.1"/>
    <property type="molecule type" value="Genomic_DNA"/>
</dbReference>
<accession>A0ABT5FH15</accession>
<gene>
    <name evidence="1" type="ORF">PN838_19180</name>
</gene>
<organism evidence="1 2">
    <name type="scientific">Psychrosphaera algicola</name>
    <dbReference type="NCBI Taxonomy" id="3023714"/>
    <lineage>
        <taxon>Bacteria</taxon>
        <taxon>Pseudomonadati</taxon>
        <taxon>Pseudomonadota</taxon>
        <taxon>Gammaproteobacteria</taxon>
        <taxon>Alteromonadales</taxon>
        <taxon>Pseudoalteromonadaceae</taxon>
        <taxon>Psychrosphaera</taxon>
    </lineage>
</organism>
<evidence type="ECO:0000313" key="2">
    <source>
        <dbReference type="Proteomes" id="UP001528411"/>
    </source>
</evidence>
<name>A0ABT5FH15_9GAMM</name>
<sequence length="51" mass="5918">MTQFAKTKGMIFVDPLNEVGDWQAKARSIWPEFYFRVGGKELIDEVLDVIK</sequence>
<evidence type="ECO:0000313" key="1">
    <source>
        <dbReference type="EMBL" id="MDC2890482.1"/>
    </source>
</evidence>
<proteinExistence type="predicted"/>
<keyword evidence="2" id="KW-1185">Reference proteome</keyword>
<dbReference type="RefSeq" id="WP_272181672.1">
    <property type="nucleotide sequence ID" value="NZ_JAQOMS010000002.1"/>
</dbReference>
<comment type="caution">
    <text evidence="1">The sequence shown here is derived from an EMBL/GenBank/DDBJ whole genome shotgun (WGS) entry which is preliminary data.</text>
</comment>